<organism evidence="7 8">
    <name type="scientific">Actinacidiphila acididurans</name>
    <dbReference type="NCBI Taxonomy" id="2784346"/>
    <lineage>
        <taxon>Bacteria</taxon>
        <taxon>Bacillati</taxon>
        <taxon>Actinomycetota</taxon>
        <taxon>Actinomycetes</taxon>
        <taxon>Kitasatosporales</taxon>
        <taxon>Streptomycetaceae</taxon>
        <taxon>Actinacidiphila</taxon>
    </lineage>
</organism>
<gene>
    <name evidence="7" type="ORF">ITX44_23825</name>
</gene>
<accession>A0ABS2TVZ0</accession>
<dbReference type="Pfam" id="PF07291">
    <property type="entry name" value="MauE"/>
    <property type="match status" value="1"/>
</dbReference>
<feature type="transmembrane region" description="Helical" evidence="5">
    <location>
        <begin position="113"/>
        <end position="134"/>
    </location>
</feature>
<keyword evidence="2 5" id="KW-0812">Transmembrane</keyword>
<dbReference type="RefSeq" id="WP_205359374.1">
    <property type="nucleotide sequence ID" value="NZ_JADKYB010000013.1"/>
</dbReference>
<feature type="domain" description="Methylamine utilisation protein MauE" evidence="6">
    <location>
        <begin position="8"/>
        <end position="130"/>
    </location>
</feature>
<name>A0ABS2TVZ0_9ACTN</name>
<comment type="caution">
    <text evidence="7">The sequence shown here is derived from an EMBL/GenBank/DDBJ whole genome shotgun (WGS) entry which is preliminary data.</text>
</comment>
<sequence>MIPVVSDLAPLVCAVLLAVTGAGKLFGRRTAQVAADTVLVRVLGDARRAALALRTIGGVEVALAAALLAAPTAVVPGAATAALGLGFTGYLGYARATAPESSCGCSAKQEGPIGLLSFSRAGLVVLGGAAAATADTSWWSRIADRPAVSTVFLVAATVVVGALTADLDRLWLLPLRRARIRLFGNPLPASAGPAGQVPVAASVELLERSLAWQAASPVVRSALLDSWDDEGWRVLRFAGVYEDMRGAHPVSVLFALDRTATIDTTENPAVRVSLIDDETEELVPADVLAPVPSRTALPLAT</sequence>
<keyword evidence="8" id="KW-1185">Reference proteome</keyword>
<evidence type="ECO:0000313" key="7">
    <source>
        <dbReference type="EMBL" id="MBM9507513.1"/>
    </source>
</evidence>
<dbReference type="InterPro" id="IPR009908">
    <property type="entry name" value="Methylamine_util_MauE"/>
</dbReference>
<keyword evidence="3 5" id="KW-1133">Transmembrane helix</keyword>
<evidence type="ECO:0000256" key="1">
    <source>
        <dbReference type="ARBA" id="ARBA00004141"/>
    </source>
</evidence>
<evidence type="ECO:0000313" key="8">
    <source>
        <dbReference type="Proteomes" id="UP000749040"/>
    </source>
</evidence>
<proteinExistence type="predicted"/>
<comment type="subcellular location">
    <subcellularLocation>
        <location evidence="1">Membrane</location>
        <topology evidence="1">Multi-pass membrane protein</topology>
    </subcellularLocation>
</comment>
<evidence type="ECO:0000256" key="2">
    <source>
        <dbReference type="ARBA" id="ARBA00022692"/>
    </source>
</evidence>
<evidence type="ECO:0000256" key="3">
    <source>
        <dbReference type="ARBA" id="ARBA00022989"/>
    </source>
</evidence>
<reference evidence="7 8" key="1">
    <citation type="submission" date="2021-01" db="EMBL/GenBank/DDBJ databases">
        <title>Streptomyces acididurans sp. nov., isolated from a peat swamp forest soil.</title>
        <authorList>
            <person name="Chantavorakit T."/>
            <person name="Duangmal K."/>
        </authorList>
    </citation>
    <scope>NUCLEOTIDE SEQUENCE [LARGE SCALE GENOMIC DNA]</scope>
    <source>
        <strain evidence="7 8">KK5PA1</strain>
    </source>
</reference>
<dbReference type="EMBL" id="JADKYB010000013">
    <property type="protein sequence ID" value="MBM9507513.1"/>
    <property type="molecule type" value="Genomic_DNA"/>
</dbReference>
<dbReference type="Proteomes" id="UP000749040">
    <property type="component" value="Unassembled WGS sequence"/>
</dbReference>
<evidence type="ECO:0000259" key="6">
    <source>
        <dbReference type="Pfam" id="PF07291"/>
    </source>
</evidence>
<evidence type="ECO:0000256" key="5">
    <source>
        <dbReference type="SAM" id="Phobius"/>
    </source>
</evidence>
<protein>
    <recommendedName>
        <fullName evidence="6">Methylamine utilisation protein MauE domain-containing protein</fullName>
    </recommendedName>
</protein>
<keyword evidence="4 5" id="KW-0472">Membrane</keyword>
<feature type="transmembrane region" description="Helical" evidence="5">
    <location>
        <begin position="73"/>
        <end position="93"/>
    </location>
</feature>
<evidence type="ECO:0000256" key="4">
    <source>
        <dbReference type="ARBA" id="ARBA00023136"/>
    </source>
</evidence>
<feature type="transmembrane region" description="Helical" evidence="5">
    <location>
        <begin position="146"/>
        <end position="167"/>
    </location>
</feature>